<dbReference type="PANTHER" id="PTHR19818:SF139">
    <property type="entry name" value="PAIR-RULE PROTEIN ODD-PAIRED"/>
    <property type="match status" value="1"/>
</dbReference>
<proteinExistence type="predicted"/>
<dbReference type="GO" id="GO:0000978">
    <property type="term" value="F:RNA polymerase II cis-regulatory region sequence-specific DNA binding"/>
    <property type="evidence" value="ECO:0007669"/>
    <property type="project" value="TreeGrafter"/>
</dbReference>
<evidence type="ECO:0000256" key="2">
    <source>
        <dbReference type="ARBA" id="ARBA00022737"/>
    </source>
</evidence>
<evidence type="ECO:0000256" key="4">
    <source>
        <dbReference type="ARBA" id="ARBA00022833"/>
    </source>
</evidence>
<dbReference type="PROSITE" id="PS00028">
    <property type="entry name" value="ZINC_FINGER_C2H2_1"/>
    <property type="match status" value="4"/>
</dbReference>
<feature type="domain" description="C2H2-type" evidence="7">
    <location>
        <begin position="622"/>
        <end position="652"/>
    </location>
</feature>
<dbReference type="GO" id="GO:0045944">
    <property type="term" value="P:positive regulation of transcription by RNA polymerase II"/>
    <property type="evidence" value="ECO:0007669"/>
    <property type="project" value="UniProtKB-ARBA"/>
</dbReference>
<feature type="compositionally biased region" description="Polar residues" evidence="6">
    <location>
        <begin position="156"/>
        <end position="168"/>
    </location>
</feature>
<evidence type="ECO:0000313" key="10">
    <source>
        <dbReference type="Proteomes" id="UP001154078"/>
    </source>
</evidence>
<evidence type="ECO:0000256" key="6">
    <source>
        <dbReference type="SAM" id="MobiDB-lite"/>
    </source>
</evidence>
<feature type="region of interest" description="Disordered" evidence="6">
    <location>
        <begin position="668"/>
        <end position="739"/>
    </location>
</feature>
<dbReference type="SMART" id="SM00355">
    <property type="entry name" value="ZnF_C2H2"/>
    <property type="match status" value="7"/>
</dbReference>
<dbReference type="GO" id="GO:0008757">
    <property type="term" value="F:S-adenosylmethionine-dependent methyltransferase activity"/>
    <property type="evidence" value="ECO:0007669"/>
    <property type="project" value="UniProtKB-ARBA"/>
</dbReference>
<dbReference type="InterPro" id="IPR001214">
    <property type="entry name" value="SET_dom"/>
</dbReference>
<reference evidence="9" key="1">
    <citation type="submission" date="2021-12" db="EMBL/GenBank/DDBJ databases">
        <authorList>
            <person name="King R."/>
        </authorList>
    </citation>
    <scope>NUCLEOTIDE SEQUENCE</scope>
</reference>
<feature type="domain" description="C2H2-type" evidence="7">
    <location>
        <begin position="469"/>
        <end position="497"/>
    </location>
</feature>
<dbReference type="InterPro" id="IPR050329">
    <property type="entry name" value="GLI_C2H2-zinc-finger"/>
</dbReference>
<dbReference type="Gene3D" id="3.30.160.60">
    <property type="entry name" value="Classic Zinc Finger"/>
    <property type="match status" value="4"/>
</dbReference>
<feature type="domain" description="C2H2-type" evidence="7">
    <location>
        <begin position="594"/>
        <end position="621"/>
    </location>
</feature>
<dbReference type="Proteomes" id="UP001154078">
    <property type="component" value="Chromosome 1"/>
</dbReference>
<feature type="compositionally biased region" description="Basic and acidic residues" evidence="6">
    <location>
        <begin position="680"/>
        <end position="693"/>
    </location>
</feature>
<dbReference type="PROSITE" id="PS50280">
    <property type="entry name" value="SET"/>
    <property type="match status" value="1"/>
</dbReference>
<feature type="region of interest" description="Disordered" evidence="6">
    <location>
        <begin position="117"/>
        <end position="175"/>
    </location>
</feature>
<evidence type="ECO:0000313" key="9">
    <source>
        <dbReference type="EMBL" id="CAH0546289.1"/>
    </source>
</evidence>
<dbReference type="Pfam" id="PF21549">
    <property type="entry name" value="PRDM2_PR"/>
    <property type="match status" value="1"/>
</dbReference>
<dbReference type="GO" id="GO:0008276">
    <property type="term" value="F:protein methyltransferase activity"/>
    <property type="evidence" value="ECO:0007669"/>
    <property type="project" value="UniProtKB-ARBA"/>
</dbReference>
<evidence type="ECO:0000256" key="3">
    <source>
        <dbReference type="ARBA" id="ARBA00022771"/>
    </source>
</evidence>
<dbReference type="EMBL" id="OV121132">
    <property type="protein sequence ID" value="CAH0546289.1"/>
    <property type="molecule type" value="Genomic_DNA"/>
</dbReference>
<keyword evidence="10" id="KW-1185">Reference proteome</keyword>
<feature type="domain" description="C2H2-type" evidence="7">
    <location>
        <begin position="530"/>
        <end position="554"/>
    </location>
</feature>
<feature type="domain" description="C2H2-type" evidence="7">
    <location>
        <begin position="498"/>
        <end position="525"/>
    </location>
</feature>
<keyword evidence="1" id="KW-0479">Metal-binding</keyword>
<dbReference type="GO" id="GO:0008170">
    <property type="term" value="F:N-methyltransferase activity"/>
    <property type="evidence" value="ECO:0007669"/>
    <property type="project" value="UniProtKB-ARBA"/>
</dbReference>
<keyword evidence="2" id="KW-0677">Repeat</keyword>
<dbReference type="InterPro" id="IPR046341">
    <property type="entry name" value="SET_dom_sf"/>
</dbReference>
<feature type="compositionally biased region" description="Polar residues" evidence="6">
    <location>
        <begin position="1319"/>
        <end position="1328"/>
    </location>
</feature>
<protein>
    <recommendedName>
        <fullName evidence="11">PR domain zinc finger protein 4</fullName>
    </recommendedName>
</protein>
<evidence type="ECO:0008006" key="11">
    <source>
        <dbReference type="Google" id="ProtNLM"/>
    </source>
</evidence>
<dbReference type="OrthoDB" id="6369905at2759"/>
<dbReference type="GO" id="GO:0008270">
    <property type="term" value="F:zinc ion binding"/>
    <property type="evidence" value="ECO:0007669"/>
    <property type="project" value="UniProtKB-KW"/>
</dbReference>
<evidence type="ECO:0000259" key="8">
    <source>
        <dbReference type="PROSITE" id="PS50280"/>
    </source>
</evidence>
<gene>
    <name evidence="9" type="ORF">MELIAE_LOCUS485</name>
</gene>
<dbReference type="PROSITE" id="PS50157">
    <property type="entry name" value="ZINC_FINGER_C2H2_2"/>
    <property type="match status" value="5"/>
</dbReference>
<accession>A0A9P0ASB8</accession>
<organism evidence="9 10">
    <name type="scientific">Brassicogethes aeneus</name>
    <name type="common">Rape pollen beetle</name>
    <name type="synonym">Meligethes aeneus</name>
    <dbReference type="NCBI Taxonomy" id="1431903"/>
    <lineage>
        <taxon>Eukaryota</taxon>
        <taxon>Metazoa</taxon>
        <taxon>Ecdysozoa</taxon>
        <taxon>Arthropoda</taxon>
        <taxon>Hexapoda</taxon>
        <taxon>Insecta</taxon>
        <taxon>Pterygota</taxon>
        <taxon>Neoptera</taxon>
        <taxon>Endopterygota</taxon>
        <taxon>Coleoptera</taxon>
        <taxon>Polyphaga</taxon>
        <taxon>Cucujiformia</taxon>
        <taxon>Nitidulidae</taxon>
        <taxon>Meligethinae</taxon>
        <taxon>Brassicogethes</taxon>
    </lineage>
</organism>
<feature type="domain" description="SET" evidence="8">
    <location>
        <begin position="317"/>
        <end position="423"/>
    </location>
</feature>
<feature type="compositionally biased region" description="Pro residues" evidence="6">
    <location>
        <begin position="1359"/>
        <end position="1370"/>
    </location>
</feature>
<evidence type="ECO:0000256" key="1">
    <source>
        <dbReference type="ARBA" id="ARBA00022723"/>
    </source>
</evidence>
<dbReference type="Pfam" id="PF00096">
    <property type="entry name" value="zf-C2H2"/>
    <property type="match status" value="1"/>
</dbReference>
<name>A0A9P0ASB8_BRAAE</name>
<dbReference type="GO" id="GO:0005634">
    <property type="term" value="C:nucleus"/>
    <property type="evidence" value="ECO:0007669"/>
    <property type="project" value="UniProtKB-ARBA"/>
</dbReference>
<dbReference type="SUPFAM" id="SSF57667">
    <property type="entry name" value="beta-beta-alpha zinc fingers"/>
    <property type="match status" value="2"/>
</dbReference>
<dbReference type="PANTHER" id="PTHR19818">
    <property type="entry name" value="ZINC FINGER PROTEIN ZIC AND GLI"/>
    <property type="match status" value="1"/>
</dbReference>
<evidence type="ECO:0000256" key="5">
    <source>
        <dbReference type="PROSITE-ProRule" id="PRU00042"/>
    </source>
</evidence>
<sequence length="1370" mass="156936">MYLKYTKNNEIFKLALYDVIVYNHLKEDRTLANLSSLCLNKIMSKRPETNGNGIQVNKGVLVNNSEVNPQDNSFLDVVVGPLNAKRWTSLKDAFSCKTNQHFVTKLLDLAQEHLSKNGVEPPTIKRHNKSPKKKSKKSKMEIVNDASKINEKEKNNGISHVNINTEMDNNPLNLNSEPNSIKYENLERNNDIRPIIEKQIKKECKKKEPEIPIKSVEPNVNSKSSDSKLQTCIHCKTHHEEETCPLIYPKYIISDSLSQNEWQSKYKQLYDDPTTPNIKTEKDGEHPNEDMKIENSFSKLSLPDCLYLDDTNTDHGLGVFIRYQISSFTQMGPLIGNLIKEVDISEDSSMRFIWEMSASDTEANTKPTYFNTEDLEGSNWIRFIRPAPSREEKNVSVIFKEDKLYFITVNDLKVGDELLYWQDNSNNSKKKLEKTSCGGCNMTFSHPIYYRTHCSVFHDIRFSLTIRKYHCKICGEAVLGKENIMKHAAELHNGQGAYQCQFCKKYFLRLNYLEMHRTYGCSANPHRSRPLCDFCGRKFCQPQKLKVHIKRMHSDFSVVLKEFQCKICMKILGSPVAVQRHLKEVHQKQLDGTCSCSKCGKHFQNKSNLKIHMLTHSGIKPFKCSTGNCNAAFTTKQCLQFHYKKVHNYTEENMPKIERSIDYSFEAYSGSRKQQQQEAEYNKNSEEEQKNSDVDIDEDSLDIKSIDDPPALQSPLVMDDQSQPESCSPPHLETYNIPPPTSNLKVLTKGSKKWIADEPIQLSKSDLYHLDHKTRDDVNNISLHDDFYDRKKLSTLNDYGRSQEASNASLLVEAALDSVCSEPNIDIDVGTSPNCADSLVNNLYTLAPHENLNEYNTNMCINDSRDINLISPSVNDHISVTDELNDELRQSQNIGIDYSNFQQEDFSPASSPSAHERSSFVRNYINTLSPHNYNHGKISPASSPPRYDFGHTVTNEHLSSDDSNGMAAQNLSIHNSKNGLQLDLSIYKSPYKFESQDYLRKELRMKFDTEISRKIQMQNIDNVSKIYNALDSDDVENMTQHELANNMQELEENVKNSDNHDRSKYTDELPSDIRGKFDLDLEMRLKQYEGIDSEILRQRNSTYESTPSEVDFRSKNYDLIDSMELRNKSYDNIDNEFRTERNFEPLLLNSTELQGLDMSARSFHNYSNINRYHHLYPEVDRVDLRLNYSPPPPSYTHADILRVVSLDLTPPGRHSVDLSLRSHPLHTRGLLGEPNPHRLIDQGRILPSELSSTRLLSDSGPRILSDHTTNRILSSNEQLSSNHLINTESNRLLSDESRILTDQPRLLEQSRLLGESRILQPSASNDTVSPVPGFSGYSVSQGPYHPTPIPARPHVNSPTPTPYHPYPSYY</sequence>
<dbReference type="InterPro" id="IPR013087">
    <property type="entry name" value="Znf_C2H2_type"/>
</dbReference>
<keyword evidence="3 5" id="KW-0863">Zinc-finger</keyword>
<feature type="compositionally biased region" description="Basic residues" evidence="6">
    <location>
        <begin position="124"/>
        <end position="137"/>
    </location>
</feature>
<feature type="region of interest" description="Disordered" evidence="6">
    <location>
        <begin position="1317"/>
        <end position="1370"/>
    </location>
</feature>
<dbReference type="GO" id="GO:0000981">
    <property type="term" value="F:DNA-binding transcription factor activity, RNA polymerase II-specific"/>
    <property type="evidence" value="ECO:0007669"/>
    <property type="project" value="TreeGrafter"/>
</dbReference>
<keyword evidence="4" id="KW-0862">Zinc</keyword>
<dbReference type="InterPro" id="IPR036236">
    <property type="entry name" value="Znf_C2H2_sf"/>
</dbReference>
<feature type="compositionally biased region" description="Basic and acidic residues" evidence="6">
    <location>
        <begin position="138"/>
        <end position="155"/>
    </location>
</feature>
<evidence type="ECO:0000259" key="7">
    <source>
        <dbReference type="PROSITE" id="PS50157"/>
    </source>
</evidence>
<dbReference type="Gene3D" id="2.170.270.10">
    <property type="entry name" value="SET domain"/>
    <property type="match status" value="1"/>
</dbReference>